<protein>
    <submittedName>
        <fullName evidence="2">Uncharacterized protein</fullName>
    </submittedName>
</protein>
<feature type="compositionally biased region" description="Polar residues" evidence="1">
    <location>
        <begin position="1"/>
        <end position="10"/>
    </location>
</feature>
<organism evidence="2 3">
    <name type="scientific">Diplodia corticola</name>
    <dbReference type="NCBI Taxonomy" id="236234"/>
    <lineage>
        <taxon>Eukaryota</taxon>
        <taxon>Fungi</taxon>
        <taxon>Dikarya</taxon>
        <taxon>Ascomycota</taxon>
        <taxon>Pezizomycotina</taxon>
        <taxon>Dothideomycetes</taxon>
        <taxon>Dothideomycetes incertae sedis</taxon>
        <taxon>Botryosphaeriales</taxon>
        <taxon>Botryosphaeriaceae</taxon>
        <taxon>Diplodia</taxon>
    </lineage>
</organism>
<dbReference type="GeneID" id="31014396"/>
<sequence length="212" mass="23787">MTSNGQNTEASELDEEMEHANPDASRQETRTNGITHDRIDEEQSADPGPEASAAASDGSGMEESSAPNAETSNNTVVPEDDMATRYPELHAEMAAYMAAQARCDDDRAGFEAAVDQNEYEVLNLWRIQSLSVQFAARMEHSGQYSEEDLDDWRINPLVEADLERILQVIHRTNRGLRMLGIRRAALMVWGADLHTRFEAAEEEEEARMERTE</sequence>
<name>A0A1J9SGW4_9PEZI</name>
<proteinExistence type="predicted"/>
<dbReference type="AlphaFoldDB" id="A0A1J9SGW4"/>
<dbReference type="Proteomes" id="UP000183809">
    <property type="component" value="Unassembled WGS sequence"/>
</dbReference>
<dbReference type="RefSeq" id="XP_020134647.1">
    <property type="nucleotide sequence ID" value="XM_020274135.1"/>
</dbReference>
<evidence type="ECO:0000313" key="2">
    <source>
        <dbReference type="EMBL" id="OJD39036.1"/>
    </source>
</evidence>
<evidence type="ECO:0000313" key="3">
    <source>
        <dbReference type="Proteomes" id="UP000183809"/>
    </source>
</evidence>
<feature type="region of interest" description="Disordered" evidence="1">
    <location>
        <begin position="1"/>
        <end position="80"/>
    </location>
</feature>
<accession>A0A1J9SGW4</accession>
<comment type="caution">
    <text evidence="2">The sequence shown here is derived from an EMBL/GenBank/DDBJ whole genome shotgun (WGS) entry which is preliminary data.</text>
</comment>
<evidence type="ECO:0000256" key="1">
    <source>
        <dbReference type="SAM" id="MobiDB-lite"/>
    </source>
</evidence>
<feature type="compositionally biased region" description="Basic and acidic residues" evidence="1">
    <location>
        <begin position="18"/>
        <end position="41"/>
    </location>
</feature>
<dbReference type="EMBL" id="MNUE01000003">
    <property type="protein sequence ID" value="OJD39036.1"/>
    <property type="molecule type" value="Genomic_DNA"/>
</dbReference>
<feature type="compositionally biased region" description="Polar residues" evidence="1">
    <location>
        <begin position="65"/>
        <end position="76"/>
    </location>
</feature>
<gene>
    <name evidence="2" type="ORF">BKCO1_3000234</name>
</gene>
<reference evidence="2 3" key="1">
    <citation type="submission" date="2016-10" db="EMBL/GenBank/DDBJ databases">
        <title>Proteomics and genomics reveal pathogen-plant mechanisms compatible with a hemibiotrophic lifestyle of Diplodia corticola.</title>
        <authorList>
            <person name="Fernandes I."/>
            <person name="De Jonge R."/>
            <person name="Van De Peer Y."/>
            <person name="Devreese B."/>
            <person name="Alves A."/>
            <person name="Esteves A.C."/>
        </authorList>
    </citation>
    <scope>NUCLEOTIDE SEQUENCE [LARGE SCALE GENOMIC DNA]</scope>
    <source>
        <strain evidence="2 3">CBS 112549</strain>
    </source>
</reference>
<keyword evidence="3" id="KW-1185">Reference proteome</keyword>